<dbReference type="Pfam" id="PF10988">
    <property type="entry name" value="DUF2807"/>
    <property type="match status" value="1"/>
</dbReference>
<proteinExistence type="predicted"/>
<gene>
    <name evidence="2" type="ORF">FJA49_09210</name>
</gene>
<sequence>MRQKQKHWNLHSEFVYKRKINTIAMEAKMIKRIIILFSIAFLSCDSENANDCFQTSGTPTAKEFTVDDFKKINISEGIELIIKQGTEKKVVVKTGKNLINGITAEVVNEELFLRNSNGCNWVRDYNTTRVYVTTPTLINVYSSSQFGVKSDGILDFPSLSLQSGMFNDTASGTFELQVNCNQLTIEDNKASYFAVSGTAQALYVGFYNGNARFEGSNLTVKEVNVFQRSSNDIIVKPTDKISGTIYSTGNVVLKNVPPVIEVTQLYRGHLVYP</sequence>
<reference evidence="2 3" key="2">
    <citation type="submission" date="2019-06" db="EMBL/GenBank/DDBJ databases">
        <authorList>
            <person name="Seo Y."/>
        </authorList>
    </citation>
    <scope>NUCLEOTIDE SEQUENCE [LARGE SCALE GENOMIC DNA]</scope>
    <source>
        <strain evidence="2 3">MaA-Y11</strain>
    </source>
</reference>
<dbReference type="InterPro" id="IPR021255">
    <property type="entry name" value="DUF2807"/>
</dbReference>
<evidence type="ECO:0000259" key="1">
    <source>
        <dbReference type="Pfam" id="PF10988"/>
    </source>
</evidence>
<comment type="caution">
    <text evidence="2">The sequence shown here is derived from an EMBL/GenBank/DDBJ whole genome shotgun (WGS) entry which is preliminary data.</text>
</comment>
<reference evidence="2 3" key="1">
    <citation type="submission" date="2019-06" db="EMBL/GenBank/DDBJ databases">
        <title>Flavobacterium sp. MaA-Y11 from geoumgang.</title>
        <authorList>
            <person name="Jeong S."/>
        </authorList>
    </citation>
    <scope>NUCLEOTIDE SEQUENCE [LARGE SCALE GENOMIC DNA]</scope>
    <source>
        <strain evidence="2 3">MaA-Y11</strain>
    </source>
</reference>
<evidence type="ECO:0000313" key="3">
    <source>
        <dbReference type="Proteomes" id="UP000319175"/>
    </source>
</evidence>
<dbReference type="EMBL" id="VFJE01000054">
    <property type="protein sequence ID" value="TPD68237.1"/>
    <property type="molecule type" value="Genomic_DNA"/>
</dbReference>
<dbReference type="Proteomes" id="UP000319175">
    <property type="component" value="Unassembled WGS sequence"/>
</dbReference>
<dbReference type="AlphaFoldDB" id="A0A501Q7V5"/>
<dbReference type="Gene3D" id="2.160.20.120">
    <property type="match status" value="1"/>
</dbReference>
<protein>
    <submittedName>
        <fullName evidence="2">DUF2807 domain-containing protein</fullName>
    </submittedName>
</protein>
<organism evidence="2 3">
    <name type="scientific">Flavobacterium microcysteis</name>
    <dbReference type="NCBI Taxonomy" id="2596891"/>
    <lineage>
        <taxon>Bacteria</taxon>
        <taxon>Pseudomonadati</taxon>
        <taxon>Bacteroidota</taxon>
        <taxon>Flavobacteriia</taxon>
        <taxon>Flavobacteriales</taxon>
        <taxon>Flavobacteriaceae</taxon>
        <taxon>Flavobacterium</taxon>
    </lineage>
</organism>
<evidence type="ECO:0000313" key="2">
    <source>
        <dbReference type="EMBL" id="TPD68237.1"/>
    </source>
</evidence>
<keyword evidence="3" id="KW-1185">Reference proteome</keyword>
<accession>A0A501Q7V5</accession>
<name>A0A501Q7V5_9FLAO</name>
<feature type="domain" description="Putative auto-transporter adhesin head GIN" evidence="1">
    <location>
        <begin position="68"/>
        <end position="257"/>
    </location>
</feature>